<dbReference type="PANTHER" id="PTHR35936">
    <property type="entry name" value="MEMBRANE-BOUND LYTIC MUREIN TRANSGLYCOSYLASE F"/>
    <property type="match status" value="1"/>
</dbReference>
<keyword evidence="1" id="KW-0732">Signal</keyword>
<dbReference type="EMBL" id="JAVRHQ010000020">
    <property type="protein sequence ID" value="MDT0644071.1"/>
    <property type="molecule type" value="Genomic_DNA"/>
</dbReference>
<organism evidence="3 4">
    <name type="scientific">Autumnicola tepida</name>
    <dbReference type="NCBI Taxonomy" id="3075595"/>
    <lineage>
        <taxon>Bacteria</taxon>
        <taxon>Pseudomonadati</taxon>
        <taxon>Bacteroidota</taxon>
        <taxon>Flavobacteriia</taxon>
        <taxon>Flavobacteriales</taxon>
        <taxon>Flavobacteriaceae</taxon>
        <taxon>Autumnicola</taxon>
    </lineage>
</organism>
<sequence length="142" mass="16231">MKKLYFLLFVTFAGCNYPKDPHHSFEKAKENRLRVGAIVNPPFVTREDGSIGGSEIKIIKDFAKGENLKLKIEEGSESDLVEKLEKYEVDIIAGGFDKKSIWKKKAGLTTPYDKKHVFFIPKGENRLLQQLESFILEKVDKP</sequence>
<dbReference type="PROSITE" id="PS00092">
    <property type="entry name" value="N6_MTASE"/>
    <property type="match status" value="1"/>
</dbReference>
<gene>
    <name evidence="3" type="ORF">RM553_14635</name>
</gene>
<dbReference type="Proteomes" id="UP001262889">
    <property type="component" value="Unassembled WGS sequence"/>
</dbReference>
<dbReference type="Gene3D" id="3.40.190.10">
    <property type="entry name" value="Periplasmic binding protein-like II"/>
    <property type="match status" value="1"/>
</dbReference>
<feature type="domain" description="Solute-binding protein family 3/N-terminal" evidence="2">
    <location>
        <begin position="33"/>
        <end position="128"/>
    </location>
</feature>
<dbReference type="InterPro" id="IPR001638">
    <property type="entry name" value="Solute-binding_3/MltF_N"/>
</dbReference>
<dbReference type="RefSeq" id="WP_311535689.1">
    <property type="nucleotide sequence ID" value="NZ_JAVRHQ010000020.1"/>
</dbReference>
<evidence type="ECO:0000313" key="3">
    <source>
        <dbReference type="EMBL" id="MDT0644071.1"/>
    </source>
</evidence>
<dbReference type="SUPFAM" id="SSF53850">
    <property type="entry name" value="Periplasmic binding protein-like II"/>
    <property type="match status" value="1"/>
</dbReference>
<accession>A0ABU3CCN3</accession>
<proteinExistence type="predicted"/>
<reference evidence="3 4" key="1">
    <citation type="submission" date="2023-09" db="EMBL/GenBank/DDBJ databases">
        <authorList>
            <person name="Rey-Velasco X."/>
        </authorList>
    </citation>
    <scope>NUCLEOTIDE SEQUENCE [LARGE SCALE GENOMIC DNA]</scope>
    <source>
        <strain evidence="3 4">F363</strain>
    </source>
</reference>
<evidence type="ECO:0000313" key="4">
    <source>
        <dbReference type="Proteomes" id="UP001262889"/>
    </source>
</evidence>
<evidence type="ECO:0000259" key="2">
    <source>
        <dbReference type="Pfam" id="PF00497"/>
    </source>
</evidence>
<name>A0ABU3CCN3_9FLAO</name>
<evidence type="ECO:0000256" key="1">
    <source>
        <dbReference type="ARBA" id="ARBA00022729"/>
    </source>
</evidence>
<protein>
    <submittedName>
        <fullName evidence="3">Transporter substrate-binding domain-containing protein</fullName>
    </submittedName>
</protein>
<dbReference type="InterPro" id="IPR002052">
    <property type="entry name" value="DNA_methylase_N6_adenine_CS"/>
</dbReference>
<dbReference type="Pfam" id="PF00497">
    <property type="entry name" value="SBP_bac_3"/>
    <property type="match status" value="1"/>
</dbReference>
<keyword evidence="4" id="KW-1185">Reference proteome</keyword>
<comment type="caution">
    <text evidence="3">The sequence shown here is derived from an EMBL/GenBank/DDBJ whole genome shotgun (WGS) entry which is preliminary data.</text>
</comment>
<dbReference type="PROSITE" id="PS51257">
    <property type="entry name" value="PROKAR_LIPOPROTEIN"/>
    <property type="match status" value="1"/>
</dbReference>